<comment type="similarity">
    <text evidence="2">Belongs to the CDP-glycerol glycerophosphotransferase family.</text>
</comment>
<dbReference type="InterPro" id="IPR043149">
    <property type="entry name" value="TagF_N"/>
</dbReference>
<protein>
    <submittedName>
        <fullName evidence="7">CDP-glycerol glycerophosphotransferase</fullName>
    </submittedName>
</protein>
<dbReference type="SUPFAM" id="SSF53756">
    <property type="entry name" value="UDP-Glycosyltransferase/glycogen phosphorylase"/>
    <property type="match status" value="1"/>
</dbReference>
<dbReference type="InterPro" id="IPR007554">
    <property type="entry name" value="Glycerophosphate_synth"/>
</dbReference>
<dbReference type="InterPro" id="IPR051612">
    <property type="entry name" value="Teichoic_Acid_Biosynth"/>
</dbReference>
<dbReference type="AlphaFoldDB" id="A0A4R7Z8L9"/>
<evidence type="ECO:0000256" key="6">
    <source>
        <dbReference type="ARBA" id="ARBA00023136"/>
    </source>
</evidence>
<name>A0A4R7Z8L9_9FIRM</name>
<reference evidence="7 8" key="1">
    <citation type="submission" date="2019-03" db="EMBL/GenBank/DDBJ databases">
        <title>Genomic Encyclopedia of Type Strains, Phase IV (KMG-IV): sequencing the most valuable type-strain genomes for metagenomic binning, comparative biology and taxonomic classification.</title>
        <authorList>
            <person name="Goeker M."/>
        </authorList>
    </citation>
    <scope>NUCLEOTIDE SEQUENCE [LARGE SCALE GENOMIC DNA]</scope>
    <source>
        <strain evidence="7 8">DSM 28867</strain>
    </source>
</reference>
<keyword evidence="3" id="KW-1003">Cell membrane</keyword>
<organism evidence="7 8">
    <name type="scientific">Breznakia blatticola</name>
    <dbReference type="NCBI Taxonomy" id="1754012"/>
    <lineage>
        <taxon>Bacteria</taxon>
        <taxon>Bacillati</taxon>
        <taxon>Bacillota</taxon>
        <taxon>Erysipelotrichia</taxon>
        <taxon>Erysipelotrichales</taxon>
        <taxon>Erysipelotrichaceae</taxon>
        <taxon>Breznakia</taxon>
    </lineage>
</organism>
<dbReference type="InterPro" id="IPR043148">
    <property type="entry name" value="TagF_C"/>
</dbReference>
<dbReference type="PANTHER" id="PTHR37316:SF3">
    <property type="entry name" value="TEICHOIC ACID GLYCEROL-PHOSPHATE TRANSFERASE"/>
    <property type="match status" value="1"/>
</dbReference>
<keyword evidence="6" id="KW-0472">Membrane</keyword>
<proteinExistence type="inferred from homology"/>
<sequence>MSLKKFKKKTRKRLRKVMRFVRRIITRISKVVYRNMYQKIKVDDKTVIFISFHGRGYSDNPKAIHQYLMNHPKYKNYTFVWAVKKFKITKIPNAKIVRYNGLKYFYYMSKAKYWIINCKMPKHIIKKDNQIYLQTWHGTPLKRLAHDIVRPKDKEITYYRSGMNFDQMASTYDNDVSKYNYMISPNAFSTKVFQSAFRINRERLIETGYPRNDYLTNVSEEEVQALKEKYNIPEGKKVLLYAPTWRDNSYTERGYTFELQADFHKWKEVLGEEYVLLYKPHYLIINKYKKDEELREFLRNVRAGRDINELYVIADVLVTDYSSVFFDYANLKRPMYFYMFDLQEYAEELRGFYFDIHKTLPGDIIQDEDELLAKIKAGNYDYSRLESFNKEFNNLQDGHASDRVVDIVFE</sequence>
<keyword evidence="8" id="KW-1185">Reference proteome</keyword>
<comment type="subcellular location">
    <subcellularLocation>
        <location evidence="1">Cell membrane</location>
        <topology evidence="1">Peripheral membrane protein</topology>
    </subcellularLocation>
</comment>
<dbReference type="GO" id="GO:0005886">
    <property type="term" value="C:plasma membrane"/>
    <property type="evidence" value="ECO:0007669"/>
    <property type="project" value="UniProtKB-SubCell"/>
</dbReference>
<dbReference type="GO" id="GO:0047355">
    <property type="term" value="F:CDP-glycerol glycerophosphotransferase activity"/>
    <property type="evidence" value="ECO:0007669"/>
    <property type="project" value="InterPro"/>
</dbReference>
<dbReference type="Gene3D" id="3.40.50.12580">
    <property type="match status" value="1"/>
</dbReference>
<comment type="caution">
    <text evidence="7">The sequence shown here is derived from an EMBL/GenBank/DDBJ whole genome shotgun (WGS) entry which is preliminary data.</text>
</comment>
<dbReference type="Gene3D" id="3.40.50.11820">
    <property type="match status" value="1"/>
</dbReference>
<evidence type="ECO:0000256" key="3">
    <source>
        <dbReference type="ARBA" id="ARBA00022475"/>
    </source>
</evidence>
<evidence type="ECO:0000313" key="8">
    <source>
        <dbReference type="Proteomes" id="UP000294743"/>
    </source>
</evidence>
<keyword evidence="5" id="KW-0777">Teichoic acid biosynthesis</keyword>
<keyword evidence="4 7" id="KW-0808">Transferase</keyword>
<evidence type="ECO:0000256" key="5">
    <source>
        <dbReference type="ARBA" id="ARBA00022944"/>
    </source>
</evidence>
<dbReference type="Pfam" id="PF04464">
    <property type="entry name" value="Glyphos_transf"/>
    <property type="match status" value="1"/>
</dbReference>
<accession>A0A4R7Z8L9</accession>
<dbReference type="GO" id="GO:0019350">
    <property type="term" value="P:teichoic acid biosynthetic process"/>
    <property type="evidence" value="ECO:0007669"/>
    <property type="project" value="UniProtKB-KW"/>
</dbReference>
<dbReference type="Proteomes" id="UP000294743">
    <property type="component" value="Unassembled WGS sequence"/>
</dbReference>
<evidence type="ECO:0000256" key="2">
    <source>
        <dbReference type="ARBA" id="ARBA00010488"/>
    </source>
</evidence>
<dbReference type="PANTHER" id="PTHR37316">
    <property type="entry name" value="TEICHOIC ACID GLYCEROL-PHOSPHATE PRIMASE"/>
    <property type="match status" value="1"/>
</dbReference>
<dbReference type="RefSeq" id="WP_243833770.1">
    <property type="nucleotide sequence ID" value="NZ_SODD01000056.1"/>
</dbReference>
<evidence type="ECO:0000256" key="1">
    <source>
        <dbReference type="ARBA" id="ARBA00004202"/>
    </source>
</evidence>
<gene>
    <name evidence="7" type="ORF">EDD63_1567</name>
</gene>
<evidence type="ECO:0000313" key="7">
    <source>
        <dbReference type="EMBL" id="TDW10466.1"/>
    </source>
</evidence>
<evidence type="ECO:0000256" key="4">
    <source>
        <dbReference type="ARBA" id="ARBA00022679"/>
    </source>
</evidence>
<dbReference type="EMBL" id="SODD01000056">
    <property type="protein sequence ID" value="TDW10466.1"/>
    <property type="molecule type" value="Genomic_DNA"/>
</dbReference>